<dbReference type="EMBL" id="FNPZ01000011">
    <property type="protein sequence ID" value="SDZ57181.1"/>
    <property type="molecule type" value="Genomic_DNA"/>
</dbReference>
<reference evidence="3 4" key="1">
    <citation type="submission" date="2016-10" db="EMBL/GenBank/DDBJ databases">
        <authorList>
            <person name="de Groot N.N."/>
        </authorList>
    </citation>
    <scope>NUCLEOTIDE SEQUENCE [LARGE SCALE GENOMIC DNA]</scope>
    <source>
        <strain evidence="3 4">CGMCC 4.3491</strain>
    </source>
</reference>
<dbReference type="OrthoDB" id="8225825at2"/>
<evidence type="ECO:0000313" key="4">
    <source>
        <dbReference type="Proteomes" id="UP000198891"/>
    </source>
</evidence>
<dbReference type="Gene3D" id="2.30.110.10">
    <property type="entry name" value="Electron Transport, Fmn-binding Protein, Chain A"/>
    <property type="match status" value="1"/>
</dbReference>
<organism evidence="3 4">
    <name type="scientific">Herbiconiux ginsengi</name>
    <dbReference type="NCBI Taxonomy" id="381665"/>
    <lineage>
        <taxon>Bacteria</taxon>
        <taxon>Bacillati</taxon>
        <taxon>Actinomycetota</taxon>
        <taxon>Actinomycetes</taxon>
        <taxon>Micrococcales</taxon>
        <taxon>Microbacteriaceae</taxon>
        <taxon>Herbiconiux</taxon>
    </lineage>
</organism>
<sequence length="164" mass="18497">MASIVRGVRRVVARFSRSRFFRRVGPTIMPPLERGMTWLTRGRVQLSGLLVPSLVLHTTGAKSGLERETALMYCPEPRGRMLVTGSNFAGPHHPAWSTNLLAHPDAWVSLHGQHVDVRAILIGDDEREAVWAYIERQWPGYRGYERASGRTLRIFRLTPVASGR</sequence>
<evidence type="ECO:0000256" key="1">
    <source>
        <dbReference type="ARBA" id="ARBA00008710"/>
    </source>
</evidence>
<dbReference type="GO" id="GO:0016491">
    <property type="term" value="F:oxidoreductase activity"/>
    <property type="evidence" value="ECO:0007669"/>
    <property type="project" value="InterPro"/>
</dbReference>
<dbReference type="Proteomes" id="UP000198891">
    <property type="component" value="Unassembled WGS sequence"/>
</dbReference>
<proteinExistence type="inferred from homology"/>
<gene>
    <name evidence="3" type="ORF">SAMN05216554_0110</name>
</gene>
<dbReference type="NCBIfam" id="TIGR00026">
    <property type="entry name" value="hi_GC_TIGR00026"/>
    <property type="match status" value="1"/>
</dbReference>
<comment type="similarity">
    <text evidence="1">Belongs to the F420H(2)-dependent quinone reductase family.</text>
</comment>
<dbReference type="PANTHER" id="PTHR39428">
    <property type="entry name" value="F420H(2)-DEPENDENT QUINONE REDUCTASE RV1261C"/>
    <property type="match status" value="1"/>
</dbReference>
<dbReference type="Pfam" id="PF04075">
    <property type="entry name" value="F420H2_quin_red"/>
    <property type="match status" value="1"/>
</dbReference>
<keyword evidence="4" id="KW-1185">Reference proteome</keyword>
<evidence type="ECO:0000313" key="3">
    <source>
        <dbReference type="EMBL" id="SDZ57181.1"/>
    </source>
</evidence>
<evidence type="ECO:0000256" key="2">
    <source>
        <dbReference type="ARBA" id="ARBA00049106"/>
    </source>
</evidence>
<dbReference type="GO" id="GO:0070967">
    <property type="term" value="F:coenzyme F420 binding"/>
    <property type="evidence" value="ECO:0007669"/>
    <property type="project" value="TreeGrafter"/>
</dbReference>
<dbReference type="InterPro" id="IPR012349">
    <property type="entry name" value="Split_barrel_FMN-bd"/>
</dbReference>
<dbReference type="STRING" id="381665.SAMN05216554_0110"/>
<dbReference type="PANTHER" id="PTHR39428:SF1">
    <property type="entry name" value="F420H(2)-DEPENDENT QUINONE REDUCTASE RV1261C"/>
    <property type="match status" value="1"/>
</dbReference>
<dbReference type="GO" id="GO:0005886">
    <property type="term" value="C:plasma membrane"/>
    <property type="evidence" value="ECO:0007669"/>
    <property type="project" value="TreeGrafter"/>
</dbReference>
<comment type="catalytic activity">
    <reaction evidence="2">
        <text>oxidized coenzyme F420-(gamma-L-Glu)(n) + a quinol + H(+) = reduced coenzyme F420-(gamma-L-Glu)(n) + a quinone</text>
        <dbReference type="Rhea" id="RHEA:39663"/>
        <dbReference type="Rhea" id="RHEA-COMP:12939"/>
        <dbReference type="Rhea" id="RHEA-COMP:14378"/>
        <dbReference type="ChEBI" id="CHEBI:15378"/>
        <dbReference type="ChEBI" id="CHEBI:24646"/>
        <dbReference type="ChEBI" id="CHEBI:132124"/>
        <dbReference type="ChEBI" id="CHEBI:133980"/>
        <dbReference type="ChEBI" id="CHEBI:139511"/>
    </reaction>
</comment>
<dbReference type="RefSeq" id="WP_092558540.1">
    <property type="nucleotide sequence ID" value="NZ_FNPZ01000011.1"/>
</dbReference>
<name>A0A1H3U528_9MICO</name>
<dbReference type="InterPro" id="IPR004378">
    <property type="entry name" value="F420H2_quin_Rdtase"/>
</dbReference>
<dbReference type="AlphaFoldDB" id="A0A1H3U528"/>
<accession>A0A1H3U528</accession>
<protein>
    <submittedName>
        <fullName evidence="3">Deazaflavin-dependent oxidoreductase, nitroreductase family</fullName>
    </submittedName>
</protein>